<dbReference type="CDD" id="cd07036">
    <property type="entry name" value="TPP_PYR_E1-PDHc-beta_like"/>
    <property type="match status" value="1"/>
</dbReference>
<dbReference type="AlphaFoldDB" id="A0A7V2B2S8"/>
<dbReference type="PANTHER" id="PTHR43257">
    <property type="entry name" value="PYRUVATE DEHYDROGENASE E1 COMPONENT BETA SUBUNIT"/>
    <property type="match status" value="1"/>
</dbReference>
<feature type="domain" description="Transketolase-like pyrimidine-binding" evidence="5">
    <location>
        <begin position="388"/>
        <end position="564"/>
    </location>
</feature>
<dbReference type="GO" id="GO:0016624">
    <property type="term" value="F:oxidoreductase activity, acting on the aldehyde or oxo group of donors, disulfide as acceptor"/>
    <property type="evidence" value="ECO:0007669"/>
    <property type="project" value="InterPro"/>
</dbReference>
<dbReference type="InterPro" id="IPR001017">
    <property type="entry name" value="DH_E1"/>
</dbReference>
<dbReference type="Gene3D" id="3.40.50.970">
    <property type="match status" value="2"/>
</dbReference>
<dbReference type="InterPro" id="IPR029061">
    <property type="entry name" value="THDP-binding"/>
</dbReference>
<name>A0A7V2B2S8_RHOMR</name>
<dbReference type="FunFam" id="3.40.50.970:FF:000001">
    <property type="entry name" value="Pyruvate dehydrogenase E1 beta subunit"/>
    <property type="match status" value="1"/>
</dbReference>
<proteinExistence type="predicted"/>
<evidence type="ECO:0000256" key="1">
    <source>
        <dbReference type="ARBA" id="ARBA00001964"/>
    </source>
</evidence>
<evidence type="ECO:0000313" key="6">
    <source>
        <dbReference type="EMBL" id="HER97195.1"/>
    </source>
</evidence>
<reference evidence="6" key="1">
    <citation type="journal article" date="2020" name="mSystems">
        <title>Genome- and Community-Level Interaction Insights into Carbon Utilization and Element Cycling Functions of Hydrothermarchaeota in Hydrothermal Sediment.</title>
        <authorList>
            <person name="Zhou Z."/>
            <person name="Liu Y."/>
            <person name="Xu W."/>
            <person name="Pan J."/>
            <person name="Luo Z.H."/>
            <person name="Li M."/>
        </authorList>
    </citation>
    <scope>NUCLEOTIDE SEQUENCE [LARGE SCALE GENOMIC DNA]</scope>
    <source>
        <strain evidence="6">SpSt-143</strain>
    </source>
</reference>
<dbReference type="SUPFAM" id="SSF52518">
    <property type="entry name" value="Thiamin diphosphate-binding fold (THDP-binding)"/>
    <property type="match status" value="2"/>
</dbReference>
<comment type="cofactor">
    <cofactor evidence="1">
        <name>thiamine diphosphate</name>
        <dbReference type="ChEBI" id="CHEBI:58937"/>
    </cofactor>
</comment>
<protein>
    <submittedName>
        <fullName evidence="6">Tungsten formylmethanofuran dehydrogenase</fullName>
    </submittedName>
</protein>
<keyword evidence="4" id="KW-0786">Thiamine pyrophosphate</keyword>
<dbReference type="SMART" id="SM00861">
    <property type="entry name" value="Transket_pyr"/>
    <property type="match status" value="1"/>
</dbReference>
<comment type="function">
    <text evidence="2">E1 component of the 2-oxoglutarate dehydrogenase (OGDH) complex which catalyzes the decarboxylation of 2-oxoglutarate, the first step in the conversion of 2-oxoglutarate to succinyl-CoA and CO(2).</text>
</comment>
<dbReference type="Pfam" id="PF02779">
    <property type="entry name" value="Transket_pyr"/>
    <property type="match status" value="1"/>
</dbReference>
<sequence>MPRKKKSEHTIKEALPETVVRRSGANGQVQSAVVWACEGDLDLRPVSPADFDVSTLLRVYRTMLLARRLDEKMLTLLKQGKGFFHIGGAGHEAAQAAAGLLSRPGYDWFILYYRDLCMYLSLGGRPEDVLLAHLAKANDPNSGGRQMPAHYSDREKHIVTPSSSVGSQFLPALGLAMGVQRRGEDAYVYCSAGEGATSQGSFHEALNWAARIKAPVLYFIQNNHYAISVPVAQQTAGGNPYKLAAGYEGLARIHVDGTDFFQTYAAVRAAVEHIRAGKGPVCLVADVVRLLPHSSSDNHAKYRTPEELEKDRQVDPILRFEQALLEAGVLTKARIEELRHEVRRKVDEATHWAEQQADPDPASATRYVYFEGTLDLTYEKSTPSGKPIVMVDAINHALHEEMERDERVLVYGEDVAGPKGGVFTATRGLTERFGPHRCFNSPLAEASIVGTAVGLAASGFKPVIEIQFADYIWPAMSQLRNMVAPFRYRSNNAWECPLVIRVPCGGYIHGGLCHSQNIEGIFAHMPGYKIAMPSNAADAKGLLKTAIRMHDPVLFLEHKALYRAAAARTPEPDADYLLPFGKARVVQSGSDLTIVTYGLMVYKSLNVAQRIAKEDGASIEIIDIRTIVPLDIETILASVQKTNRVLVVYEDHEFAGFGAEIAAQIASKAFEYLDAPIARVAGAFTPIPYAEPLENAVLPQDEDILKAARALLAY</sequence>
<dbReference type="Gene3D" id="3.40.50.920">
    <property type="match status" value="1"/>
</dbReference>
<dbReference type="CDD" id="cd02000">
    <property type="entry name" value="TPP_E1_PDC_ADC_BCADC"/>
    <property type="match status" value="1"/>
</dbReference>
<dbReference type="PANTHER" id="PTHR43257:SF2">
    <property type="entry name" value="PYRUVATE DEHYDROGENASE E1 COMPONENT SUBUNIT BETA"/>
    <property type="match status" value="1"/>
</dbReference>
<accession>A0A7V2B2S8</accession>
<keyword evidence="3" id="KW-0560">Oxidoreductase</keyword>
<dbReference type="FunFam" id="3.40.50.920:FF:000001">
    <property type="entry name" value="Pyruvate dehydrogenase E1 beta subunit"/>
    <property type="match status" value="1"/>
</dbReference>
<dbReference type="EMBL" id="DSGB01000007">
    <property type="protein sequence ID" value="HER97195.1"/>
    <property type="molecule type" value="Genomic_DNA"/>
</dbReference>
<dbReference type="SUPFAM" id="SSF52922">
    <property type="entry name" value="TK C-terminal domain-like"/>
    <property type="match status" value="1"/>
</dbReference>
<organism evidence="6">
    <name type="scientific">Rhodothermus marinus</name>
    <name type="common">Rhodothermus obamensis</name>
    <dbReference type="NCBI Taxonomy" id="29549"/>
    <lineage>
        <taxon>Bacteria</taxon>
        <taxon>Pseudomonadati</taxon>
        <taxon>Rhodothermota</taxon>
        <taxon>Rhodothermia</taxon>
        <taxon>Rhodothermales</taxon>
        <taxon>Rhodothermaceae</taxon>
        <taxon>Rhodothermus</taxon>
    </lineage>
</organism>
<evidence type="ECO:0000256" key="3">
    <source>
        <dbReference type="ARBA" id="ARBA00023002"/>
    </source>
</evidence>
<dbReference type="InterPro" id="IPR005475">
    <property type="entry name" value="Transketolase-like_Pyr-bd"/>
</dbReference>
<gene>
    <name evidence="6" type="ORF">ENO59_11945</name>
</gene>
<dbReference type="InterPro" id="IPR009014">
    <property type="entry name" value="Transketo_C/PFOR_II"/>
</dbReference>
<comment type="caution">
    <text evidence="6">The sequence shown here is derived from an EMBL/GenBank/DDBJ whole genome shotgun (WGS) entry which is preliminary data.</text>
</comment>
<evidence type="ECO:0000256" key="2">
    <source>
        <dbReference type="ARBA" id="ARBA00003906"/>
    </source>
</evidence>
<evidence type="ECO:0000256" key="4">
    <source>
        <dbReference type="ARBA" id="ARBA00023052"/>
    </source>
</evidence>
<dbReference type="Pfam" id="PF02780">
    <property type="entry name" value="Transketolase_C"/>
    <property type="match status" value="1"/>
</dbReference>
<evidence type="ECO:0000259" key="5">
    <source>
        <dbReference type="SMART" id="SM00861"/>
    </source>
</evidence>
<dbReference type="Pfam" id="PF00676">
    <property type="entry name" value="E1_dh"/>
    <property type="match status" value="1"/>
</dbReference>
<dbReference type="InterPro" id="IPR033248">
    <property type="entry name" value="Transketolase_C"/>
</dbReference>